<sequence length="117" mass="12829">MCEMCVTTASTLFEGFCLTYKIILSCSFTLAISTLQKLKRELPLDSSHHNQFCILGQEYFLGSNALRLLLSSLNSAMKSSLLPFHGLNEGICSRIASITVLSAVFFIHQSESADATT</sequence>
<organism evidence="1 2">
    <name type="scientific">Salmonella phage Felix O1 (isolate Felix O1-VT1)</name>
    <name type="common">Bacteriophage Felix O1</name>
    <dbReference type="NCBI Taxonomy" id="1283336"/>
    <lineage>
        <taxon>Viruses</taxon>
        <taxon>Duplodnaviria</taxon>
        <taxon>Heunggongvirae</taxon>
        <taxon>Uroviricota</taxon>
        <taxon>Caudoviricetes</taxon>
        <taxon>Andersonviridae</taxon>
        <taxon>Ounavirinae</taxon>
        <taxon>Felixounavirus</taxon>
        <taxon>Felixounavirus felixO1</taxon>
    </lineage>
</organism>
<name>Q6KGP4_BPFO1</name>
<organismHost>
    <name type="scientific">Salmonella</name>
    <dbReference type="NCBI Taxonomy" id="590"/>
</organismHost>
<dbReference type="Proteomes" id="UP000009070">
    <property type="component" value="Segment"/>
</dbReference>
<protein>
    <submittedName>
        <fullName evidence="1">Uncharacterized protein</fullName>
    </submittedName>
</protein>
<dbReference type="EMBL" id="AF320576">
    <property type="protein sequence ID" value="AAQ14635.1"/>
    <property type="molecule type" value="Genomic_DNA"/>
</dbReference>
<reference evidence="1 2" key="1">
    <citation type="submission" date="2000-11" db="EMBL/GenBank/DDBJ databases">
        <title>Bacteriophage Felix O1: Genetic Characterization.</title>
        <authorList>
            <person name="Sriranganathan N."/>
            <person name="Whichard J.M."/>
            <person name="Pierson F.W."/>
            <person name="Kapur V."/>
            <person name="Weigt L.A."/>
        </authorList>
    </citation>
    <scope>NUCLEOTIDE SEQUENCE [LARGE SCALE GENOMIC DNA]</scope>
    <source>
        <strain evidence="1">Felix O1-VT1</strain>
    </source>
</reference>
<accession>Q6KGP4</accession>
<evidence type="ECO:0000313" key="2">
    <source>
        <dbReference type="Proteomes" id="UP000009070"/>
    </source>
</evidence>
<evidence type="ECO:0000313" key="1">
    <source>
        <dbReference type="EMBL" id="AAQ14635.1"/>
    </source>
</evidence>
<keyword evidence="2" id="KW-1185">Reference proteome</keyword>
<proteinExistence type="predicted"/>